<dbReference type="Proteomes" id="UP000237105">
    <property type="component" value="Unassembled WGS sequence"/>
</dbReference>
<proteinExistence type="predicted"/>
<name>A0A2P5AEI9_PARAD</name>
<protein>
    <submittedName>
        <fullName evidence="1">Uncharacterized protein</fullName>
    </submittedName>
</protein>
<accession>A0A2P5AEI9</accession>
<comment type="caution">
    <text evidence="1">The sequence shown here is derived from an EMBL/GenBank/DDBJ whole genome shotgun (WGS) entry which is preliminary data.</text>
</comment>
<reference evidence="2" key="1">
    <citation type="submission" date="2016-06" db="EMBL/GenBank/DDBJ databases">
        <title>Parallel loss of symbiosis genes in relatives of nitrogen-fixing non-legume Parasponia.</title>
        <authorList>
            <person name="Van Velzen R."/>
            <person name="Holmer R."/>
            <person name="Bu F."/>
            <person name="Rutten L."/>
            <person name="Van Zeijl A."/>
            <person name="Liu W."/>
            <person name="Santuari L."/>
            <person name="Cao Q."/>
            <person name="Sharma T."/>
            <person name="Shen D."/>
            <person name="Roswanjaya Y."/>
            <person name="Wardhani T."/>
            <person name="Kalhor M.S."/>
            <person name="Jansen J."/>
            <person name="Van den Hoogen J."/>
            <person name="Gungor B."/>
            <person name="Hartog M."/>
            <person name="Hontelez J."/>
            <person name="Verver J."/>
            <person name="Yang W.-C."/>
            <person name="Schijlen E."/>
            <person name="Repin R."/>
            <person name="Schilthuizen M."/>
            <person name="Schranz E."/>
            <person name="Heidstra R."/>
            <person name="Miyata K."/>
            <person name="Fedorova E."/>
            <person name="Kohlen W."/>
            <person name="Bisseling T."/>
            <person name="Smit S."/>
            <person name="Geurts R."/>
        </authorList>
    </citation>
    <scope>NUCLEOTIDE SEQUENCE [LARGE SCALE GENOMIC DNA]</scope>
    <source>
        <strain evidence="2">cv. WU1-14</strain>
    </source>
</reference>
<sequence length="68" mass="7846">LFFGSYIFELLQGGEKKDANDNDFVTQVDIGNKAEEEKITAIKRPKRFIKLVDKFTPTKKKKIVQKTV</sequence>
<keyword evidence="2" id="KW-1185">Reference proteome</keyword>
<dbReference type="AlphaFoldDB" id="A0A2P5AEI9"/>
<feature type="non-terminal residue" evidence="1">
    <location>
        <position position="1"/>
    </location>
</feature>
<organism evidence="1 2">
    <name type="scientific">Parasponia andersonii</name>
    <name type="common">Sponia andersonii</name>
    <dbReference type="NCBI Taxonomy" id="3476"/>
    <lineage>
        <taxon>Eukaryota</taxon>
        <taxon>Viridiplantae</taxon>
        <taxon>Streptophyta</taxon>
        <taxon>Embryophyta</taxon>
        <taxon>Tracheophyta</taxon>
        <taxon>Spermatophyta</taxon>
        <taxon>Magnoliopsida</taxon>
        <taxon>eudicotyledons</taxon>
        <taxon>Gunneridae</taxon>
        <taxon>Pentapetalae</taxon>
        <taxon>rosids</taxon>
        <taxon>fabids</taxon>
        <taxon>Rosales</taxon>
        <taxon>Cannabaceae</taxon>
        <taxon>Parasponia</taxon>
    </lineage>
</organism>
<evidence type="ECO:0000313" key="2">
    <source>
        <dbReference type="Proteomes" id="UP000237105"/>
    </source>
</evidence>
<dbReference type="EMBL" id="JXTB01000635">
    <property type="protein sequence ID" value="PON34954.1"/>
    <property type="molecule type" value="Genomic_DNA"/>
</dbReference>
<evidence type="ECO:0000313" key="1">
    <source>
        <dbReference type="EMBL" id="PON34954.1"/>
    </source>
</evidence>
<gene>
    <name evidence="1" type="ORF">PanWU01x14_340120</name>
</gene>
<dbReference type="OrthoDB" id="10401439at2759"/>